<dbReference type="Proteomes" id="UP001226651">
    <property type="component" value="Chromosome"/>
</dbReference>
<gene>
    <name evidence="13 16" type="primary">lysS</name>
    <name evidence="16" type="ORF">QQS39_13565</name>
</gene>
<evidence type="ECO:0000313" key="17">
    <source>
        <dbReference type="Proteomes" id="UP001226651"/>
    </source>
</evidence>
<dbReference type="InterPro" id="IPR006195">
    <property type="entry name" value="aa-tRNA-synth_II"/>
</dbReference>
<dbReference type="InterPro" id="IPR034762">
    <property type="entry name" value="Lys-tRNA-ligase_II_bac/euk"/>
</dbReference>
<dbReference type="EMBL" id="CP127389">
    <property type="protein sequence ID" value="WIV87486.1"/>
    <property type="molecule type" value="Genomic_DNA"/>
</dbReference>
<evidence type="ECO:0000256" key="7">
    <source>
        <dbReference type="ARBA" id="ARBA00022741"/>
    </source>
</evidence>
<dbReference type="CDD" id="cd00775">
    <property type="entry name" value="LysRS_core"/>
    <property type="match status" value="1"/>
</dbReference>
<dbReference type="InterPro" id="IPR012340">
    <property type="entry name" value="NA-bd_OB-fold"/>
</dbReference>
<evidence type="ECO:0000256" key="9">
    <source>
        <dbReference type="ARBA" id="ARBA00022842"/>
    </source>
</evidence>
<dbReference type="Pfam" id="PF00152">
    <property type="entry name" value="tRNA-synt_2"/>
    <property type="match status" value="1"/>
</dbReference>
<dbReference type="PIRSF" id="PIRSF039101">
    <property type="entry name" value="LysRS2"/>
    <property type="match status" value="1"/>
</dbReference>
<feature type="binding site" evidence="13">
    <location>
        <position position="421"/>
    </location>
    <ligand>
        <name>Mg(2+)</name>
        <dbReference type="ChEBI" id="CHEBI:18420"/>
        <label>1</label>
    </ligand>
</feature>
<comment type="subunit">
    <text evidence="3 13">Homodimer.</text>
</comment>
<accession>A0ABY8Y676</accession>
<evidence type="ECO:0000313" key="16">
    <source>
        <dbReference type="EMBL" id="WIV87486.1"/>
    </source>
</evidence>
<dbReference type="InterPro" id="IPR018149">
    <property type="entry name" value="Lys-tRNA-synth_II_C"/>
</dbReference>
<keyword evidence="10 13" id="KW-0648">Protein biosynthesis</keyword>
<keyword evidence="11 13" id="KW-0030">Aminoacyl-tRNA synthetase</keyword>
<keyword evidence="6 13" id="KW-0479">Metal-binding</keyword>
<feature type="binding site" evidence="13">
    <location>
        <position position="421"/>
    </location>
    <ligand>
        <name>Mg(2+)</name>
        <dbReference type="ChEBI" id="CHEBI:18420"/>
        <label>2</label>
    </ligand>
</feature>
<comment type="cofactor">
    <cofactor evidence="13 14">
        <name>Mg(2+)</name>
        <dbReference type="ChEBI" id="CHEBI:18420"/>
    </cofactor>
    <text evidence="13 14">Binds 3 Mg(2+) ions per subunit.</text>
</comment>
<keyword evidence="7 13" id="KW-0547">Nucleotide-binding</keyword>
<evidence type="ECO:0000256" key="2">
    <source>
        <dbReference type="ARBA" id="ARBA00008226"/>
    </source>
</evidence>
<dbReference type="InterPro" id="IPR045864">
    <property type="entry name" value="aa-tRNA-synth_II/BPL/LPL"/>
</dbReference>
<keyword evidence="8 13" id="KW-0067">ATP-binding</keyword>
<dbReference type="Gene3D" id="2.40.50.140">
    <property type="entry name" value="Nucleic acid-binding proteins"/>
    <property type="match status" value="1"/>
</dbReference>
<dbReference type="InterPro" id="IPR004364">
    <property type="entry name" value="Aa-tRNA-synt_II"/>
</dbReference>
<dbReference type="InterPro" id="IPR004365">
    <property type="entry name" value="NA-bd_OB_tRNA"/>
</dbReference>
<evidence type="ECO:0000256" key="6">
    <source>
        <dbReference type="ARBA" id="ARBA00022723"/>
    </source>
</evidence>
<dbReference type="HAMAP" id="MF_00252">
    <property type="entry name" value="Lys_tRNA_synth_class2"/>
    <property type="match status" value="1"/>
</dbReference>
<evidence type="ECO:0000256" key="8">
    <source>
        <dbReference type="ARBA" id="ARBA00022840"/>
    </source>
</evidence>
<evidence type="ECO:0000256" key="14">
    <source>
        <dbReference type="RuleBase" id="RU000336"/>
    </source>
</evidence>
<evidence type="ECO:0000256" key="13">
    <source>
        <dbReference type="HAMAP-Rule" id="MF_00252"/>
    </source>
</evidence>
<comment type="catalytic activity">
    <reaction evidence="12 13 14">
        <text>tRNA(Lys) + L-lysine + ATP = L-lysyl-tRNA(Lys) + AMP + diphosphate</text>
        <dbReference type="Rhea" id="RHEA:20792"/>
        <dbReference type="Rhea" id="RHEA-COMP:9696"/>
        <dbReference type="Rhea" id="RHEA-COMP:9697"/>
        <dbReference type="ChEBI" id="CHEBI:30616"/>
        <dbReference type="ChEBI" id="CHEBI:32551"/>
        <dbReference type="ChEBI" id="CHEBI:33019"/>
        <dbReference type="ChEBI" id="CHEBI:78442"/>
        <dbReference type="ChEBI" id="CHEBI:78529"/>
        <dbReference type="ChEBI" id="CHEBI:456215"/>
        <dbReference type="EC" id="6.1.1.6"/>
    </reaction>
</comment>
<comment type="subcellular location">
    <subcellularLocation>
        <location evidence="1 13">Cytoplasm</location>
    </subcellularLocation>
</comment>
<comment type="similarity">
    <text evidence="2 13">Belongs to the class-II aminoacyl-tRNA synthetase family.</text>
</comment>
<keyword evidence="17" id="KW-1185">Reference proteome</keyword>
<evidence type="ECO:0000256" key="1">
    <source>
        <dbReference type="ARBA" id="ARBA00004496"/>
    </source>
</evidence>
<protein>
    <recommendedName>
        <fullName evidence="13">Lysine--tRNA ligase</fullName>
        <ecNumber evidence="13">6.1.1.6</ecNumber>
    </recommendedName>
    <alternativeName>
        <fullName evidence="13">Lysyl-tRNA synthetase</fullName>
        <shortName evidence="13">LysRS</shortName>
    </alternativeName>
</protein>
<dbReference type="PANTHER" id="PTHR42918:SF15">
    <property type="entry name" value="LYSINE--TRNA LIGASE, CHLOROPLASTIC_MITOCHONDRIAL"/>
    <property type="match status" value="1"/>
</dbReference>
<keyword evidence="9 13" id="KW-0460">Magnesium</keyword>
<dbReference type="InterPro" id="IPR002313">
    <property type="entry name" value="Lys-tRNA-ligase_II"/>
</dbReference>
<evidence type="ECO:0000256" key="12">
    <source>
        <dbReference type="ARBA" id="ARBA00048573"/>
    </source>
</evidence>
<keyword evidence="4 13" id="KW-0963">Cytoplasm</keyword>
<name>A0ABY8Y676_9GAMM</name>
<dbReference type="Pfam" id="PF01336">
    <property type="entry name" value="tRNA_anti-codon"/>
    <property type="match status" value="1"/>
</dbReference>
<dbReference type="SUPFAM" id="SSF55681">
    <property type="entry name" value="Class II aaRS and biotin synthetases"/>
    <property type="match status" value="1"/>
</dbReference>
<evidence type="ECO:0000259" key="15">
    <source>
        <dbReference type="PROSITE" id="PS50862"/>
    </source>
</evidence>
<dbReference type="Gene3D" id="3.30.930.10">
    <property type="entry name" value="Bira Bifunctional Protein, Domain 2"/>
    <property type="match status" value="1"/>
</dbReference>
<dbReference type="GO" id="GO:0004824">
    <property type="term" value="F:lysine-tRNA ligase activity"/>
    <property type="evidence" value="ECO:0007669"/>
    <property type="project" value="UniProtKB-EC"/>
</dbReference>
<evidence type="ECO:0000256" key="11">
    <source>
        <dbReference type="ARBA" id="ARBA00023146"/>
    </source>
</evidence>
<organism evidence="16 17">
    <name type="scientific">Proteus appendicitidis</name>
    <dbReference type="NCBI Taxonomy" id="3034648"/>
    <lineage>
        <taxon>Bacteria</taxon>
        <taxon>Pseudomonadati</taxon>
        <taxon>Pseudomonadota</taxon>
        <taxon>Gammaproteobacteria</taxon>
        <taxon>Enterobacterales</taxon>
        <taxon>Morganellaceae</taxon>
        <taxon>Proteus</taxon>
    </lineage>
</organism>
<dbReference type="NCBIfam" id="NF001756">
    <property type="entry name" value="PRK00484.1"/>
    <property type="match status" value="1"/>
</dbReference>
<dbReference type="EC" id="6.1.1.6" evidence="13"/>
<dbReference type="PANTHER" id="PTHR42918">
    <property type="entry name" value="LYSYL-TRNA SYNTHETASE"/>
    <property type="match status" value="1"/>
</dbReference>
<sequence>MSQQQQGAEQAPDLNNELQTRREKLSALRDNGNAFPNDFRRNALSDELHQKYDAMSAEELEAANVEVSIAGRMMTRRIMGKASFATLQDMGGRIQLYVSRDDLPEGIYNEQFKKWDLGDILGASGRVFKTKTGELSIHCHEVRLLTKALRPLPDKFHGLADQEMRYRQRYLDLISNEESRKTFQIRSQVMAGIRQFMVNKGFMEVETPMMQTIPGGASARPFITHHNALDIDMYLRIAPELYLKRLVVGGFDRVFEINRNFRNEGVSPRHNPEFTMMELYMAYADYRDLIELTEELFRTLTENVLGSSLVKYGDQEFDFGKPFAKLTMKEAICKYRPETVMADLDDMDKAVAIAQSIGIKIEKSWGLGRVQCEIFEEVAESHLIQPTFIIEYPAEVSPLARRNDDNPFITDRFEFFIGGREIGNGFSELNDAQDQAERFEDQVRQKEAGDAEAMFFDHDYITALEHGLPPTAGLGIGIDRMVMLFTDSHTIRDVILFPAMRPNK</sequence>
<evidence type="ECO:0000256" key="10">
    <source>
        <dbReference type="ARBA" id="ARBA00022917"/>
    </source>
</evidence>
<dbReference type="PRINTS" id="PR00982">
    <property type="entry name" value="TRNASYNTHLYS"/>
</dbReference>
<dbReference type="NCBIfam" id="TIGR00499">
    <property type="entry name" value="lysS_bact"/>
    <property type="match status" value="1"/>
</dbReference>
<keyword evidence="5 13" id="KW-0436">Ligase</keyword>
<evidence type="ECO:0000256" key="4">
    <source>
        <dbReference type="ARBA" id="ARBA00022490"/>
    </source>
</evidence>
<dbReference type="SUPFAM" id="SSF50249">
    <property type="entry name" value="Nucleic acid-binding proteins"/>
    <property type="match status" value="1"/>
</dbReference>
<dbReference type="PROSITE" id="PS50862">
    <property type="entry name" value="AA_TRNA_LIGASE_II"/>
    <property type="match status" value="1"/>
</dbReference>
<feature type="binding site" evidence="13">
    <location>
        <position position="414"/>
    </location>
    <ligand>
        <name>Mg(2+)</name>
        <dbReference type="ChEBI" id="CHEBI:18420"/>
        <label>1</label>
    </ligand>
</feature>
<dbReference type="CDD" id="cd04322">
    <property type="entry name" value="LysRS_N"/>
    <property type="match status" value="1"/>
</dbReference>
<proteinExistence type="inferred from homology"/>
<evidence type="ECO:0000256" key="3">
    <source>
        <dbReference type="ARBA" id="ARBA00011738"/>
    </source>
</evidence>
<evidence type="ECO:0000256" key="5">
    <source>
        <dbReference type="ARBA" id="ARBA00022598"/>
    </source>
</evidence>
<dbReference type="InterPro" id="IPR044136">
    <property type="entry name" value="Lys-tRNA-ligase_II_N"/>
</dbReference>
<reference evidence="16 17" key="1">
    <citation type="submission" date="2023-06" db="EMBL/GenBank/DDBJ databases">
        <title>Proteus appendicitidis sp. nov., isolated from the appendiceal pus of an appendicitis patient in Yongzhou, China.</title>
        <authorList>
            <person name="Cai X."/>
        </authorList>
    </citation>
    <scope>NUCLEOTIDE SEQUENCE [LARGE SCALE GENOMIC DNA]</scope>
    <source>
        <strain evidence="16 17">HZ0627</strain>
    </source>
</reference>
<feature type="domain" description="Aminoacyl-transfer RNA synthetases class-II family profile" evidence="15">
    <location>
        <begin position="183"/>
        <end position="502"/>
    </location>
</feature>
<dbReference type="RefSeq" id="WP_196570305.1">
    <property type="nucleotide sequence ID" value="NZ_CP127389.1"/>
</dbReference>